<dbReference type="InterPro" id="IPR052573">
    <property type="entry name" value="DnaJ_C_subfamily_28"/>
</dbReference>
<dbReference type="EMBL" id="CP147407">
    <property type="protein sequence ID" value="WXB97525.1"/>
    <property type="molecule type" value="Genomic_DNA"/>
</dbReference>
<keyword evidence="3" id="KW-1185">Reference proteome</keyword>
<protein>
    <submittedName>
        <fullName evidence="2">DUF1992 domain-containing protein</fullName>
    </submittedName>
</protein>
<dbReference type="RefSeq" id="WP_035407265.1">
    <property type="nucleotide sequence ID" value="NZ_CP147407.1"/>
</dbReference>
<dbReference type="Proteomes" id="UP001377337">
    <property type="component" value="Chromosome"/>
</dbReference>
<dbReference type="PANTHER" id="PTHR39158:SF1">
    <property type="entry name" value="DNAJ HOMOLOG SUBFAMILY C MEMBER 28"/>
    <property type="match status" value="1"/>
</dbReference>
<gene>
    <name evidence="2" type="ORF">WCV65_03195</name>
</gene>
<evidence type="ECO:0000313" key="3">
    <source>
        <dbReference type="Proteomes" id="UP001377337"/>
    </source>
</evidence>
<name>A0ABZ2NIT6_9BACI</name>
<accession>A0ABZ2NIT6</accession>
<sequence length="129" mass="14799">MDFFTIAAEDKIKKAIKDGEFENLQGMGKPLKLEDLSGIPENLRMAYKVMKNAGMLTETDLKKERMTIDHLLSSATSEEEQQELTAKRLRNEQELEKILKKRSAFSSPASAFYKEKVERTLLGKEGRMR</sequence>
<organism evidence="2 3">
    <name type="scientific">Metabacillus sediminis</name>
    <dbReference type="NCBI Taxonomy" id="3117746"/>
    <lineage>
        <taxon>Bacteria</taxon>
        <taxon>Bacillati</taxon>
        <taxon>Bacillota</taxon>
        <taxon>Bacilli</taxon>
        <taxon>Bacillales</taxon>
        <taxon>Bacillaceae</taxon>
        <taxon>Metabacillus</taxon>
    </lineage>
</organism>
<proteinExistence type="predicted"/>
<evidence type="ECO:0000259" key="1">
    <source>
        <dbReference type="Pfam" id="PF09350"/>
    </source>
</evidence>
<evidence type="ECO:0000313" key="2">
    <source>
        <dbReference type="EMBL" id="WXB97525.1"/>
    </source>
</evidence>
<dbReference type="Pfam" id="PF09350">
    <property type="entry name" value="DJC28_CD"/>
    <property type="match status" value="1"/>
</dbReference>
<dbReference type="PANTHER" id="PTHR39158">
    <property type="entry name" value="OS08G0560600 PROTEIN"/>
    <property type="match status" value="1"/>
</dbReference>
<feature type="domain" description="DnaJ homologue subfamily C member 28 conserved" evidence="1">
    <location>
        <begin position="8"/>
        <end position="71"/>
    </location>
</feature>
<reference evidence="2 3" key="1">
    <citation type="submission" date="2024-02" db="EMBL/GenBank/DDBJ databases">
        <title>Seven novel Bacillus-like species.</title>
        <authorList>
            <person name="Liu G."/>
        </authorList>
    </citation>
    <scope>NUCLEOTIDE SEQUENCE [LARGE SCALE GENOMIC DNA]</scope>
    <source>
        <strain evidence="2 3">FJAT-52054</strain>
    </source>
</reference>
<dbReference type="InterPro" id="IPR018961">
    <property type="entry name" value="DnaJ_homolog_subfam-C_membr-28"/>
</dbReference>